<name>A0ABV5ZJ72_9BACT</name>
<feature type="transmembrane region" description="Helical" evidence="6">
    <location>
        <begin position="409"/>
        <end position="429"/>
    </location>
</feature>
<dbReference type="EMBL" id="JBHLZF010000002">
    <property type="protein sequence ID" value="MFB9897421.1"/>
    <property type="molecule type" value="Genomic_DNA"/>
</dbReference>
<sequence>MNSTYQKGRAIAIVAMIFLFGMIAFVTNLAAPIGVIWKNQPALLGSNTLGMLGNMMNFLAYLFMGIPSGRLLVRVGYKKTALLAIAFGFFGVLIQFLSGQVLTDSLFIGLPANFFVYLLGAFVAGISVCMLNTVVNPMLNLLGGGGNKGNQLLQVGGTLNSFMGTLTPMFVGALIGTVSKDTAITDVNVVLYLAMAIFAGTFCVLSFIPIADPEGNDTSNHTFERSPFAFRHFTLGVIAIFVYVGTEVGIPGTLNFYLSDTTAAGAGLDVSTAATIGGFAAGTYWFLMLVGRFVAGLIASKVSSRAMMIAATSLGIALILLAVFLPKTITGSMPVFTGSGFESTTLPLSAILLVLCGLCTSVMWSCIFNLATEGLGKYTAQASGIFMTMVVGGGILPLVQNGIADTAGFMFSYVVPLLAMAYMLFYALWGSKNVNRDIAV</sequence>
<accession>A0ABV5ZJ72</accession>
<comment type="subcellular location">
    <subcellularLocation>
        <location evidence="1">Cell inner membrane</location>
        <topology evidence="1">Multi-pass membrane protein</topology>
    </subcellularLocation>
</comment>
<keyword evidence="4 6" id="KW-1133">Transmembrane helix</keyword>
<protein>
    <submittedName>
        <fullName evidence="7">MFS transporter</fullName>
    </submittedName>
</protein>
<keyword evidence="3 6" id="KW-0812">Transmembrane</keyword>
<evidence type="ECO:0000256" key="2">
    <source>
        <dbReference type="ARBA" id="ARBA00022475"/>
    </source>
</evidence>
<comment type="caution">
    <text evidence="7">The sequence shown here is derived from an EMBL/GenBank/DDBJ whole genome shotgun (WGS) entry which is preliminary data.</text>
</comment>
<evidence type="ECO:0000256" key="5">
    <source>
        <dbReference type="ARBA" id="ARBA00023136"/>
    </source>
</evidence>
<dbReference type="InterPro" id="IPR050375">
    <property type="entry name" value="MFS_TsgA-like"/>
</dbReference>
<feature type="transmembrane region" description="Helical" evidence="6">
    <location>
        <begin position="114"/>
        <end position="135"/>
    </location>
</feature>
<dbReference type="PANTHER" id="PTHR43702">
    <property type="entry name" value="L-FUCOSE-PROTON SYMPORTER"/>
    <property type="match status" value="1"/>
</dbReference>
<dbReference type="PANTHER" id="PTHR43702:SF3">
    <property type="entry name" value="PROTEIN TSGA"/>
    <property type="match status" value="1"/>
</dbReference>
<dbReference type="InterPro" id="IPR036259">
    <property type="entry name" value="MFS_trans_sf"/>
</dbReference>
<evidence type="ECO:0000256" key="4">
    <source>
        <dbReference type="ARBA" id="ARBA00022989"/>
    </source>
</evidence>
<keyword evidence="5 6" id="KW-0472">Membrane</keyword>
<proteinExistence type="predicted"/>
<feature type="transmembrane region" description="Helical" evidence="6">
    <location>
        <begin position="155"/>
        <end position="177"/>
    </location>
</feature>
<feature type="transmembrane region" description="Helical" evidence="6">
    <location>
        <begin position="306"/>
        <end position="326"/>
    </location>
</feature>
<dbReference type="Gene3D" id="1.20.1250.20">
    <property type="entry name" value="MFS general substrate transporter like domains"/>
    <property type="match status" value="2"/>
</dbReference>
<dbReference type="RefSeq" id="WP_027952561.1">
    <property type="nucleotide sequence ID" value="NZ_JADU01000024.1"/>
</dbReference>
<dbReference type="InterPro" id="IPR011701">
    <property type="entry name" value="MFS"/>
</dbReference>
<evidence type="ECO:0000256" key="6">
    <source>
        <dbReference type="SAM" id="Phobius"/>
    </source>
</evidence>
<evidence type="ECO:0000256" key="1">
    <source>
        <dbReference type="ARBA" id="ARBA00004429"/>
    </source>
</evidence>
<feature type="transmembrane region" description="Helical" evidence="6">
    <location>
        <begin position="232"/>
        <end position="250"/>
    </location>
</feature>
<keyword evidence="8" id="KW-1185">Reference proteome</keyword>
<feature type="transmembrane region" description="Helical" evidence="6">
    <location>
        <begin position="346"/>
        <end position="371"/>
    </location>
</feature>
<evidence type="ECO:0000256" key="3">
    <source>
        <dbReference type="ARBA" id="ARBA00022692"/>
    </source>
</evidence>
<dbReference type="SUPFAM" id="SSF103473">
    <property type="entry name" value="MFS general substrate transporter"/>
    <property type="match status" value="1"/>
</dbReference>
<feature type="transmembrane region" description="Helical" evidence="6">
    <location>
        <begin position="270"/>
        <end position="294"/>
    </location>
</feature>
<keyword evidence="2" id="KW-1003">Cell membrane</keyword>
<feature type="transmembrane region" description="Helical" evidence="6">
    <location>
        <begin position="189"/>
        <end position="211"/>
    </location>
</feature>
<gene>
    <name evidence="7" type="ORF">ACFFK8_06325</name>
</gene>
<evidence type="ECO:0000313" key="7">
    <source>
        <dbReference type="EMBL" id="MFB9897421.1"/>
    </source>
</evidence>
<reference evidence="7 8" key="1">
    <citation type="submission" date="2024-09" db="EMBL/GenBank/DDBJ databases">
        <authorList>
            <person name="Sun Q."/>
            <person name="Mori K."/>
        </authorList>
    </citation>
    <scope>NUCLEOTIDE SEQUENCE [LARGE SCALE GENOMIC DNA]</scope>
    <source>
        <strain evidence="7 8">ATCC 51272</strain>
    </source>
</reference>
<feature type="transmembrane region" description="Helical" evidence="6">
    <location>
        <begin position="12"/>
        <end position="37"/>
    </location>
</feature>
<dbReference type="Pfam" id="PF07690">
    <property type="entry name" value="MFS_1"/>
    <property type="match status" value="1"/>
</dbReference>
<organism evidence="7 8">
    <name type="scientific">Hallella seregens ATCC 51272</name>
    <dbReference type="NCBI Taxonomy" id="1336250"/>
    <lineage>
        <taxon>Bacteria</taxon>
        <taxon>Pseudomonadati</taxon>
        <taxon>Bacteroidota</taxon>
        <taxon>Bacteroidia</taxon>
        <taxon>Bacteroidales</taxon>
        <taxon>Prevotellaceae</taxon>
        <taxon>Hallella</taxon>
    </lineage>
</organism>
<feature type="transmembrane region" description="Helical" evidence="6">
    <location>
        <begin position="49"/>
        <end position="69"/>
    </location>
</feature>
<feature type="transmembrane region" description="Helical" evidence="6">
    <location>
        <begin position="81"/>
        <end position="102"/>
    </location>
</feature>
<dbReference type="Proteomes" id="UP001589688">
    <property type="component" value="Unassembled WGS sequence"/>
</dbReference>
<evidence type="ECO:0000313" key="8">
    <source>
        <dbReference type="Proteomes" id="UP001589688"/>
    </source>
</evidence>
<feature type="transmembrane region" description="Helical" evidence="6">
    <location>
        <begin position="383"/>
        <end position="403"/>
    </location>
</feature>